<evidence type="ECO:0000313" key="2">
    <source>
        <dbReference type="Proteomes" id="UP000585579"/>
    </source>
</evidence>
<organism evidence="1 2">
    <name type="scientific">Methanosarcina flavescens</name>
    <dbReference type="NCBI Taxonomy" id="1715806"/>
    <lineage>
        <taxon>Archaea</taxon>
        <taxon>Methanobacteriati</taxon>
        <taxon>Methanobacteriota</taxon>
        <taxon>Stenosarchaea group</taxon>
        <taxon>Methanomicrobia</taxon>
        <taxon>Methanosarcinales</taxon>
        <taxon>Methanosarcinaceae</taxon>
        <taxon>Methanosarcina</taxon>
    </lineage>
</organism>
<dbReference type="Proteomes" id="UP000585579">
    <property type="component" value="Unassembled WGS sequence"/>
</dbReference>
<accession>A0A7K4AVC1</accession>
<reference evidence="1 2" key="1">
    <citation type="journal article" date="2020" name="Biotechnol. Biofuels">
        <title>New insights from the biogas microbiome by comprehensive genome-resolved metagenomics of nearly 1600 species originating from multiple anaerobic digesters.</title>
        <authorList>
            <person name="Campanaro S."/>
            <person name="Treu L."/>
            <person name="Rodriguez-R L.M."/>
            <person name="Kovalovszki A."/>
            <person name="Ziels R.M."/>
            <person name="Maus I."/>
            <person name="Zhu X."/>
            <person name="Kougias P.G."/>
            <person name="Basile A."/>
            <person name="Luo G."/>
            <person name="Schluter A."/>
            <person name="Konstantinidis K.T."/>
            <person name="Angelidaki I."/>
        </authorList>
    </citation>
    <scope>NUCLEOTIDE SEQUENCE [LARGE SCALE GENOMIC DNA]</scope>
    <source>
        <strain evidence="1">AS22ysBPME_46</strain>
    </source>
</reference>
<dbReference type="GeneID" id="53686768"/>
<sequence>MSILIHCPECHSKLENNLFKEFQYCQVCGYWTKKETVRLEPLIIME</sequence>
<name>A0A7K4AVC1_9EURY</name>
<protein>
    <submittedName>
        <fullName evidence="1">Uncharacterized protein</fullName>
    </submittedName>
</protein>
<dbReference type="EMBL" id="JAAYQL010000042">
    <property type="protein sequence ID" value="NLK32651.1"/>
    <property type="molecule type" value="Genomic_DNA"/>
</dbReference>
<dbReference type="AlphaFoldDB" id="A0A7K4AVC1"/>
<evidence type="ECO:0000313" key="1">
    <source>
        <dbReference type="EMBL" id="NLK32651.1"/>
    </source>
</evidence>
<dbReference type="RefSeq" id="WP_167829503.1">
    <property type="nucleotide sequence ID" value="NZ_CP032683.1"/>
</dbReference>
<proteinExistence type="predicted"/>
<gene>
    <name evidence="1" type="ORF">GX302_07410</name>
</gene>
<dbReference type="SUPFAM" id="SSF57783">
    <property type="entry name" value="Zinc beta-ribbon"/>
    <property type="match status" value="1"/>
</dbReference>
<comment type="caution">
    <text evidence="1">The sequence shown here is derived from an EMBL/GenBank/DDBJ whole genome shotgun (WGS) entry which is preliminary data.</text>
</comment>
<dbReference type="OrthoDB" id="129392at2157"/>